<dbReference type="CDD" id="cd00063">
    <property type="entry name" value="FN3"/>
    <property type="match status" value="1"/>
</dbReference>
<dbReference type="SUPFAM" id="SSF49265">
    <property type="entry name" value="Fibronectin type III"/>
    <property type="match status" value="1"/>
</dbReference>
<dbReference type="EMBL" id="KZ515440">
    <property type="protein sequence ID" value="PKU30095.1"/>
    <property type="molecule type" value="Genomic_DNA"/>
</dbReference>
<dbReference type="OrthoDB" id="443915at2759"/>
<dbReference type="InterPro" id="IPR013783">
    <property type="entry name" value="Ig-like_fold"/>
</dbReference>
<dbReference type="AlphaFoldDB" id="A0A2I0T8G2"/>
<dbReference type="Gene3D" id="2.60.40.10">
    <property type="entry name" value="Immunoglobulins"/>
    <property type="match status" value="1"/>
</dbReference>
<organism evidence="2 3">
    <name type="scientific">Limosa lapponica baueri</name>
    <dbReference type="NCBI Taxonomy" id="1758121"/>
    <lineage>
        <taxon>Eukaryota</taxon>
        <taxon>Metazoa</taxon>
        <taxon>Chordata</taxon>
        <taxon>Craniata</taxon>
        <taxon>Vertebrata</taxon>
        <taxon>Euteleostomi</taxon>
        <taxon>Archelosauria</taxon>
        <taxon>Archosauria</taxon>
        <taxon>Dinosauria</taxon>
        <taxon>Saurischia</taxon>
        <taxon>Theropoda</taxon>
        <taxon>Coelurosauria</taxon>
        <taxon>Aves</taxon>
        <taxon>Neognathae</taxon>
        <taxon>Neoaves</taxon>
        <taxon>Charadriiformes</taxon>
        <taxon>Scolopacidae</taxon>
        <taxon>Limosa</taxon>
    </lineage>
</organism>
<sequence length="113" mass="12715">MAVLAVLFLKVYKGEETTFHISGLQVNTDYRFRVCVCRRCLDTSQELSGPFSPSVAFMLQRNELMLAGEMGSIDDPKIKSMIPTDEQFAALIVLGFASLSIIFACILQYFFMK</sequence>
<keyword evidence="1" id="KW-0472">Membrane</keyword>
<reference evidence="3" key="1">
    <citation type="submission" date="2017-11" db="EMBL/GenBank/DDBJ databases">
        <authorList>
            <person name="Lima N.C."/>
            <person name="Parody-Merino A.M."/>
            <person name="Battley P.F."/>
            <person name="Fidler A.E."/>
            <person name="Prosdocimi F."/>
        </authorList>
    </citation>
    <scope>NUCLEOTIDE SEQUENCE [LARGE SCALE GENOMIC DNA]</scope>
</reference>
<dbReference type="InterPro" id="IPR036116">
    <property type="entry name" value="FN3_sf"/>
</dbReference>
<dbReference type="Proteomes" id="UP000233556">
    <property type="component" value="Unassembled WGS sequence"/>
</dbReference>
<evidence type="ECO:0000256" key="1">
    <source>
        <dbReference type="SAM" id="Phobius"/>
    </source>
</evidence>
<evidence type="ECO:0008006" key="4">
    <source>
        <dbReference type="Google" id="ProtNLM"/>
    </source>
</evidence>
<evidence type="ECO:0000313" key="3">
    <source>
        <dbReference type="Proteomes" id="UP000233556"/>
    </source>
</evidence>
<dbReference type="InterPro" id="IPR003961">
    <property type="entry name" value="FN3_dom"/>
</dbReference>
<keyword evidence="1" id="KW-0812">Transmembrane</keyword>
<accession>A0A2I0T8G2</accession>
<feature type="transmembrane region" description="Helical" evidence="1">
    <location>
        <begin position="88"/>
        <end position="111"/>
    </location>
</feature>
<protein>
    <recommendedName>
        <fullName evidence="4">Fibronectin type-III domain-containing protein</fullName>
    </recommendedName>
</protein>
<evidence type="ECO:0000313" key="2">
    <source>
        <dbReference type="EMBL" id="PKU30095.1"/>
    </source>
</evidence>
<name>A0A2I0T8G2_LIMLA</name>
<keyword evidence="3" id="KW-1185">Reference proteome</keyword>
<gene>
    <name evidence="2" type="ORF">llap_19601</name>
</gene>
<keyword evidence="1" id="KW-1133">Transmembrane helix</keyword>
<reference evidence="3" key="2">
    <citation type="submission" date="2017-12" db="EMBL/GenBank/DDBJ databases">
        <title>Genome sequence of the Bar-tailed Godwit (Limosa lapponica baueri).</title>
        <authorList>
            <person name="Lima N.C.B."/>
            <person name="Parody-Merino A.M."/>
            <person name="Battley P.F."/>
            <person name="Fidler A.E."/>
            <person name="Prosdocimi F."/>
        </authorList>
    </citation>
    <scope>NUCLEOTIDE SEQUENCE [LARGE SCALE GENOMIC DNA]</scope>
</reference>
<proteinExistence type="predicted"/>